<keyword evidence="11 22" id="KW-0472">Membrane</keyword>
<keyword evidence="13" id="KW-0961">Cell wall biogenesis/degradation</keyword>
<dbReference type="STRING" id="520767.ATZ99_09240"/>
<feature type="transmembrane region" description="Helical" evidence="22">
    <location>
        <begin position="338"/>
        <end position="359"/>
    </location>
</feature>
<comment type="catalytic activity">
    <reaction evidence="20">
        <text>[GlcNAc-(1-&gt;4)-Mur2Ac(oyl-L-Ala-gamma-D-Glu-L-Lys-D-Ala-D-Ala)](n)-di-trans,octa-cis-undecaprenyl diphosphate + beta-D-GlcNAc-(1-&gt;4)-Mur2Ac(oyl-L-Ala-gamma-D-Glu-L-Lys-D-Ala-D-Ala)-di-trans,octa-cis-undecaprenyl diphosphate = [GlcNAc-(1-&gt;4)-Mur2Ac(oyl-L-Ala-gamma-D-Glu-L-Lys-D-Ala-D-Ala)](n+1)-di-trans,octa-cis-undecaprenyl diphosphate + di-trans,octa-cis-undecaprenyl diphosphate + H(+)</text>
        <dbReference type="Rhea" id="RHEA:23708"/>
        <dbReference type="Rhea" id="RHEA-COMP:9602"/>
        <dbReference type="Rhea" id="RHEA-COMP:9603"/>
        <dbReference type="ChEBI" id="CHEBI:15378"/>
        <dbReference type="ChEBI" id="CHEBI:58405"/>
        <dbReference type="ChEBI" id="CHEBI:60033"/>
        <dbReference type="ChEBI" id="CHEBI:78435"/>
        <dbReference type="EC" id="2.4.99.28"/>
    </reaction>
</comment>
<dbReference type="Pfam" id="PF01098">
    <property type="entry name" value="FTSW_RODA_SPOVE"/>
    <property type="match status" value="1"/>
</dbReference>
<evidence type="ECO:0000256" key="13">
    <source>
        <dbReference type="ARBA" id="ARBA00023316"/>
    </source>
</evidence>
<keyword evidence="24" id="KW-1185">Reference proteome</keyword>
<evidence type="ECO:0000256" key="20">
    <source>
        <dbReference type="ARBA" id="ARBA00049902"/>
    </source>
</evidence>
<feature type="transmembrane region" description="Helical" evidence="22">
    <location>
        <begin position="12"/>
        <end position="36"/>
    </location>
</feature>
<evidence type="ECO:0000256" key="4">
    <source>
        <dbReference type="ARBA" id="ARBA00022618"/>
    </source>
</evidence>
<dbReference type="AlphaFoldDB" id="A0A162MM14"/>
<evidence type="ECO:0000256" key="21">
    <source>
        <dbReference type="ARBA" id="ARBA00049966"/>
    </source>
</evidence>
<evidence type="ECO:0000256" key="16">
    <source>
        <dbReference type="ARBA" id="ARBA00038053"/>
    </source>
</evidence>
<evidence type="ECO:0000256" key="22">
    <source>
        <dbReference type="SAM" id="Phobius"/>
    </source>
</evidence>
<feature type="transmembrane region" description="Helical" evidence="22">
    <location>
        <begin position="77"/>
        <end position="97"/>
    </location>
</feature>
<dbReference type="GO" id="GO:0051301">
    <property type="term" value="P:cell division"/>
    <property type="evidence" value="ECO:0007669"/>
    <property type="project" value="UniProtKB-KW"/>
</dbReference>
<dbReference type="NCBIfam" id="TIGR02614">
    <property type="entry name" value="ftsW"/>
    <property type="match status" value="1"/>
</dbReference>
<comment type="function">
    <text evidence="21">Peptidoglycan polymerase that is essential for cell division.</text>
</comment>
<name>A0A162MM14_9FIRM</name>
<dbReference type="RefSeq" id="WP_068748075.1">
    <property type="nucleotide sequence ID" value="NZ_LOHZ01000025.1"/>
</dbReference>
<evidence type="ECO:0000313" key="23">
    <source>
        <dbReference type="EMBL" id="KYO66680.1"/>
    </source>
</evidence>
<dbReference type="PANTHER" id="PTHR30474">
    <property type="entry name" value="CELL CYCLE PROTEIN"/>
    <property type="match status" value="1"/>
</dbReference>
<dbReference type="NCBIfam" id="TIGR02615">
    <property type="entry name" value="spoVE"/>
    <property type="match status" value="1"/>
</dbReference>
<evidence type="ECO:0000256" key="11">
    <source>
        <dbReference type="ARBA" id="ARBA00023136"/>
    </source>
</evidence>
<dbReference type="EC" id="2.4.99.28" evidence="19"/>
<evidence type="ECO:0000256" key="10">
    <source>
        <dbReference type="ARBA" id="ARBA00022989"/>
    </source>
</evidence>
<dbReference type="GO" id="GO:0009252">
    <property type="term" value="P:peptidoglycan biosynthetic process"/>
    <property type="evidence" value="ECO:0007669"/>
    <property type="project" value="UniProtKB-KW"/>
</dbReference>
<feature type="transmembrane region" description="Helical" evidence="22">
    <location>
        <begin position="48"/>
        <end position="65"/>
    </location>
</feature>
<dbReference type="GO" id="GO:0008955">
    <property type="term" value="F:peptidoglycan glycosyltransferase activity"/>
    <property type="evidence" value="ECO:0007669"/>
    <property type="project" value="UniProtKB-EC"/>
</dbReference>
<evidence type="ECO:0000256" key="14">
    <source>
        <dbReference type="ARBA" id="ARBA00032370"/>
    </source>
</evidence>
<evidence type="ECO:0000256" key="18">
    <source>
        <dbReference type="ARBA" id="ARBA00041418"/>
    </source>
</evidence>
<keyword evidence="7 22" id="KW-0812">Transmembrane</keyword>
<evidence type="ECO:0000256" key="2">
    <source>
        <dbReference type="ARBA" id="ARBA00004752"/>
    </source>
</evidence>
<keyword evidence="5" id="KW-0328">Glycosyltransferase</keyword>
<evidence type="ECO:0000256" key="15">
    <source>
        <dbReference type="ARBA" id="ARBA00033270"/>
    </source>
</evidence>
<evidence type="ECO:0000256" key="17">
    <source>
        <dbReference type="ARBA" id="ARBA00041185"/>
    </source>
</evidence>
<dbReference type="InterPro" id="IPR013438">
    <property type="entry name" value="SpoVE"/>
</dbReference>
<keyword evidence="4" id="KW-0132">Cell division</keyword>
<evidence type="ECO:0000256" key="19">
    <source>
        <dbReference type="ARBA" id="ARBA00044770"/>
    </source>
</evidence>
<comment type="pathway">
    <text evidence="2">Cell wall biogenesis; peptidoglycan biosynthesis.</text>
</comment>
<keyword evidence="9" id="KW-0573">Peptidoglycan synthesis</keyword>
<keyword evidence="12" id="KW-0131">Cell cycle</keyword>
<comment type="similarity">
    <text evidence="16">Belongs to the SEDS family. FtsW subfamily.</text>
</comment>
<comment type="caution">
    <text evidence="23">The sequence shown here is derived from an EMBL/GenBank/DDBJ whole genome shotgun (WGS) entry which is preliminary data.</text>
</comment>
<evidence type="ECO:0000313" key="24">
    <source>
        <dbReference type="Proteomes" id="UP000075737"/>
    </source>
</evidence>
<keyword evidence="10 22" id="KW-1133">Transmembrane helix</keyword>
<evidence type="ECO:0000256" key="9">
    <source>
        <dbReference type="ARBA" id="ARBA00022984"/>
    </source>
</evidence>
<dbReference type="OrthoDB" id="9812661at2"/>
<dbReference type="Proteomes" id="UP000075737">
    <property type="component" value="Unassembled WGS sequence"/>
</dbReference>
<dbReference type="PATRIC" id="fig|520767.4.peg.1019"/>
<feature type="transmembrane region" description="Helical" evidence="22">
    <location>
        <begin position="263"/>
        <end position="289"/>
    </location>
</feature>
<dbReference type="GO" id="GO:0008360">
    <property type="term" value="P:regulation of cell shape"/>
    <property type="evidence" value="ECO:0007669"/>
    <property type="project" value="UniProtKB-KW"/>
</dbReference>
<comment type="subcellular location">
    <subcellularLocation>
        <location evidence="1">Cell membrane</location>
        <topology evidence="1">Multi-pass membrane protein</topology>
    </subcellularLocation>
</comment>
<protein>
    <recommendedName>
        <fullName evidence="17">Probable peptidoglycan glycosyltransferase FtsW</fullName>
        <ecNumber evidence="19">2.4.99.28</ecNumber>
    </recommendedName>
    <alternativeName>
        <fullName evidence="18">Cell division protein FtsW</fullName>
    </alternativeName>
    <alternativeName>
        <fullName evidence="15">Cell wall polymerase</fullName>
    </alternativeName>
    <alternativeName>
        <fullName evidence="14">Peptidoglycan polymerase</fullName>
    </alternativeName>
</protein>
<dbReference type="InterPro" id="IPR001182">
    <property type="entry name" value="FtsW/RodA"/>
</dbReference>
<feature type="transmembrane region" description="Helical" evidence="22">
    <location>
        <begin position="224"/>
        <end position="243"/>
    </location>
</feature>
<sequence length="365" mass="40899">MKYKRPPDFTFLMCVLILLCFGIVMVFSSSSAWAYYQYKDSLYFLKKQLLWSLFGVIAMVYFINFDYRKIKKVAFPLLLLNYLLLILVLIPGIGVKINEARRWIGVGFFSIQPSEVAKLALIIYFSSYLEKRMDTIENFFKGVLPVLIIMATTCGLVLVEPHLSATVVIAVLTMMLLFVAGMRFTHILSLMVIGAAVAIKLAYGKEYRVRRLTSFLNPWEDIRGKGYHIVQSLFALSSGGLLGVGLGHSRQKFFYLPEPQTDFIFAIIGEELGFIGAVFVIIIFTILIWRGFKIAINSPDVFGKFLATGIICQIAIQFLIHVAVVTASLPVTGMPLPFISYGGSSLIMTLIEAGIILNISRFTEA</sequence>
<feature type="transmembrane region" description="Helical" evidence="22">
    <location>
        <begin position="103"/>
        <end position="125"/>
    </location>
</feature>
<dbReference type="GO" id="GO:0015648">
    <property type="term" value="F:lipid-linked peptidoglycan transporter activity"/>
    <property type="evidence" value="ECO:0007669"/>
    <property type="project" value="TreeGrafter"/>
</dbReference>
<evidence type="ECO:0000256" key="6">
    <source>
        <dbReference type="ARBA" id="ARBA00022679"/>
    </source>
</evidence>
<dbReference type="InterPro" id="IPR013437">
    <property type="entry name" value="FtsW"/>
</dbReference>
<accession>A0A162MM14</accession>
<evidence type="ECO:0000256" key="8">
    <source>
        <dbReference type="ARBA" id="ARBA00022960"/>
    </source>
</evidence>
<keyword evidence="3" id="KW-1003">Cell membrane</keyword>
<dbReference type="PANTHER" id="PTHR30474:SF2">
    <property type="entry name" value="PEPTIDOGLYCAN GLYCOSYLTRANSFERASE FTSW-RELATED"/>
    <property type="match status" value="1"/>
</dbReference>
<dbReference type="GO" id="GO:0071555">
    <property type="term" value="P:cell wall organization"/>
    <property type="evidence" value="ECO:0007669"/>
    <property type="project" value="UniProtKB-KW"/>
</dbReference>
<feature type="transmembrane region" description="Helical" evidence="22">
    <location>
        <begin position="301"/>
        <end position="326"/>
    </location>
</feature>
<dbReference type="EMBL" id="LOHZ01000025">
    <property type="protein sequence ID" value="KYO66680.1"/>
    <property type="molecule type" value="Genomic_DNA"/>
</dbReference>
<dbReference type="GO" id="GO:0032153">
    <property type="term" value="C:cell division site"/>
    <property type="evidence" value="ECO:0007669"/>
    <property type="project" value="TreeGrafter"/>
</dbReference>
<evidence type="ECO:0000256" key="1">
    <source>
        <dbReference type="ARBA" id="ARBA00004651"/>
    </source>
</evidence>
<proteinExistence type="inferred from homology"/>
<keyword evidence="8" id="KW-0133">Cell shape</keyword>
<evidence type="ECO:0000256" key="12">
    <source>
        <dbReference type="ARBA" id="ARBA00023306"/>
    </source>
</evidence>
<keyword evidence="6" id="KW-0808">Transferase</keyword>
<dbReference type="GO" id="GO:0005886">
    <property type="term" value="C:plasma membrane"/>
    <property type="evidence" value="ECO:0007669"/>
    <property type="project" value="UniProtKB-SubCell"/>
</dbReference>
<gene>
    <name evidence="23" type="primary">ftsW</name>
    <name evidence="23" type="ORF">ATZ99_09240</name>
</gene>
<organism evidence="23 24">
    <name type="scientific">Thermovenabulum gondwanense</name>
    <dbReference type="NCBI Taxonomy" id="520767"/>
    <lineage>
        <taxon>Bacteria</taxon>
        <taxon>Bacillati</taxon>
        <taxon>Bacillota</taxon>
        <taxon>Clostridia</taxon>
        <taxon>Thermosediminibacterales</taxon>
        <taxon>Thermosediminibacteraceae</taxon>
        <taxon>Thermovenabulum</taxon>
    </lineage>
</organism>
<evidence type="ECO:0000256" key="3">
    <source>
        <dbReference type="ARBA" id="ARBA00022475"/>
    </source>
</evidence>
<evidence type="ECO:0000256" key="7">
    <source>
        <dbReference type="ARBA" id="ARBA00022692"/>
    </source>
</evidence>
<reference evidence="23 24" key="1">
    <citation type="submission" date="2015-12" db="EMBL/GenBank/DDBJ databases">
        <title>Draft genome of Thermovenabulum gondwanense isolated from a red thermophilic microbial mat colonisisng an outflow channel of a bore well.</title>
        <authorList>
            <person name="Patel B.K."/>
        </authorList>
    </citation>
    <scope>NUCLEOTIDE SEQUENCE [LARGE SCALE GENOMIC DNA]</scope>
    <source>
        <strain evidence="23 24">R270</strain>
    </source>
</reference>
<feature type="transmembrane region" description="Helical" evidence="22">
    <location>
        <begin position="184"/>
        <end position="203"/>
    </location>
</feature>
<feature type="transmembrane region" description="Helical" evidence="22">
    <location>
        <begin position="146"/>
        <end position="178"/>
    </location>
</feature>
<evidence type="ECO:0000256" key="5">
    <source>
        <dbReference type="ARBA" id="ARBA00022676"/>
    </source>
</evidence>